<keyword evidence="5" id="KW-0539">Nucleus</keyword>
<keyword evidence="4" id="KW-0234">DNA repair</keyword>
<dbReference type="Proteomes" id="UP001108240">
    <property type="component" value="Unplaced"/>
</dbReference>
<dbReference type="PANTHER" id="PTHR32235:SF1">
    <property type="entry name" value="NON-HOMOLOGOUS END-JOINING FACTOR 1"/>
    <property type="match status" value="1"/>
</dbReference>
<evidence type="ECO:0000256" key="1">
    <source>
        <dbReference type="ARBA" id="ARBA00004123"/>
    </source>
</evidence>
<organism evidence="12 13">
    <name type="scientific">Cyprinus carpio carpio</name>
    <dbReference type="NCBI Taxonomy" id="630221"/>
    <lineage>
        <taxon>Eukaryota</taxon>
        <taxon>Metazoa</taxon>
        <taxon>Chordata</taxon>
        <taxon>Craniata</taxon>
        <taxon>Vertebrata</taxon>
        <taxon>Euteleostomi</taxon>
        <taxon>Actinopterygii</taxon>
        <taxon>Neopterygii</taxon>
        <taxon>Teleostei</taxon>
        <taxon>Ostariophysi</taxon>
        <taxon>Cypriniformes</taxon>
        <taxon>Cyprinidae</taxon>
        <taxon>Cyprininae</taxon>
        <taxon>Cyprinus</taxon>
    </lineage>
</organism>
<evidence type="ECO:0000259" key="10">
    <source>
        <dbReference type="Pfam" id="PF15729"/>
    </source>
</evidence>
<reference evidence="12" key="1">
    <citation type="submission" date="2025-08" db="UniProtKB">
        <authorList>
            <consortium name="Ensembl"/>
        </authorList>
    </citation>
    <scope>IDENTIFICATION</scope>
</reference>
<evidence type="ECO:0000259" key="11">
    <source>
        <dbReference type="Pfam" id="PF21928"/>
    </source>
</evidence>
<evidence type="ECO:0000256" key="6">
    <source>
        <dbReference type="ARBA" id="ARBA00025747"/>
    </source>
</evidence>
<comment type="subcellular location">
    <subcellularLocation>
        <location evidence="1">Nucleus</location>
    </subcellularLocation>
</comment>
<feature type="domain" description="XLF-like N-terminal" evidence="9">
    <location>
        <begin position="277"/>
        <end position="391"/>
    </location>
</feature>
<dbReference type="FunFam" id="1.10.287.450:FF:000003">
    <property type="entry name" value="Non-homologous end-joining factor 1"/>
    <property type="match status" value="1"/>
</dbReference>
<keyword evidence="2" id="KW-0227">DNA damage</keyword>
<feature type="region of interest" description="Disordered" evidence="8">
    <location>
        <begin position="1"/>
        <end position="35"/>
    </location>
</feature>
<dbReference type="Pfam" id="PF15729">
    <property type="entry name" value="CTSRT"/>
    <property type="match status" value="1"/>
</dbReference>
<feature type="compositionally biased region" description="Basic and acidic residues" evidence="8">
    <location>
        <begin position="507"/>
        <end position="519"/>
    </location>
</feature>
<keyword evidence="13" id="KW-1185">Reference proteome</keyword>
<accession>A0A9J7YLR1</accession>
<dbReference type="Gene3D" id="1.10.287.450">
    <property type="entry name" value="Helix hairpin bin"/>
    <property type="match status" value="1"/>
</dbReference>
<evidence type="ECO:0000256" key="3">
    <source>
        <dbReference type="ARBA" id="ARBA00023125"/>
    </source>
</evidence>
<dbReference type="FunFam" id="2.170.210.10:FF:000001">
    <property type="entry name" value="Non-homologous end-joining factor 1"/>
    <property type="match status" value="1"/>
</dbReference>
<dbReference type="Pfam" id="PF21928">
    <property type="entry name" value="XLF_CC"/>
    <property type="match status" value="1"/>
</dbReference>
<dbReference type="InterPro" id="IPR038051">
    <property type="entry name" value="XRCC4-like_N_sf"/>
</dbReference>
<name>A0A9J7YLR1_CYPCA</name>
<dbReference type="InterPro" id="IPR052287">
    <property type="entry name" value="NHEJ_factor"/>
</dbReference>
<feature type="domain" description="XLF-like coiled-coil region" evidence="11">
    <location>
        <begin position="397"/>
        <end position="442"/>
    </location>
</feature>
<dbReference type="InterPro" id="IPR053829">
    <property type="entry name" value="XLF-like_CC"/>
</dbReference>
<feature type="region of interest" description="Disordered" evidence="8">
    <location>
        <begin position="489"/>
        <end position="578"/>
    </location>
</feature>
<evidence type="ECO:0000256" key="5">
    <source>
        <dbReference type="ARBA" id="ARBA00023242"/>
    </source>
</evidence>
<dbReference type="CDD" id="cd22285">
    <property type="entry name" value="HD_XLF_N"/>
    <property type="match status" value="1"/>
</dbReference>
<keyword evidence="3" id="KW-0238">DNA-binding</keyword>
<dbReference type="GO" id="GO:0045027">
    <property type="term" value="F:DNA end binding"/>
    <property type="evidence" value="ECO:0007669"/>
    <property type="project" value="TreeGrafter"/>
</dbReference>
<evidence type="ECO:0000313" key="13">
    <source>
        <dbReference type="Proteomes" id="UP001108240"/>
    </source>
</evidence>
<feature type="compositionally biased region" description="Polar residues" evidence="8">
    <location>
        <begin position="543"/>
        <end position="559"/>
    </location>
</feature>
<evidence type="ECO:0000256" key="4">
    <source>
        <dbReference type="ARBA" id="ARBA00023204"/>
    </source>
</evidence>
<feature type="compositionally biased region" description="Polar residues" evidence="8">
    <location>
        <begin position="523"/>
        <end position="533"/>
    </location>
</feature>
<dbReference type="AlphaFoldDB" id="A0A9J7YLR1"/>
<sequence length="578" mass="65080">MDEHGGNPTNGENKHKTYNVDSKNENEETTEETEDNLDMLVPHEVPTGVLTVHIKDCKVFPNIFYTKDFQFFLRISVGGKEKCTKLQSNKDARGGKADFSLSFDEWKYFSIQIPEQNSRAVNPNQIMVELLFFEPAARDPKPMGSAFFNVLKVLNESIVTHQFNVMLNKQIVCKLDVEMAITYGSFGYGHSHQVKHPERTVEEQVEKSLFPRCPSPDNLQDPDYNEKNTQSDIISHLIQRDSQGGRDSSDLMNQIEKRGRLCTVCCGEMETGLFALPWVPVNIGGSDLLAKAWFGDTQYRVLLSDLNTVWEEEMTTDDIQSRAQDLNKRLRAPTHAFFSHLCSVARPCFSSEDDDQISTAHVTLEQHGDNLTVKLKSELAGLPFYWEFRCTTTPVGVVCRHLVRPLLAVSRVLQRQVEDLAALLARKDAEIQDYQENGAVLSRARLQTEPFEVHRYRENFFTQIVPQMGVTLDSVGFDSELQALYMAVSSGKTGQKRKRSPDSSPAAEDKHVSEHHQHITDVPTGSSLASQEQNDVKAPSGRPQVTDSKQAVTLPSTVGSEERSTSRPKKKKAVGLFR</sequence>
<comment type="similarity">
    <text evidence="6">Belongs to the XRCC4-XLF family. XLF subfamily.</text>
</comment>
<evidence type="ECO:0000259" key="9">
    <source>
        <dbReference type="Pfam" id="PF09302"/>
    </source>
</evidence>
<reference evidence="12" key="2">
    <citation type="submission" date="2025-09" db="UniProtKB">
        <authorList>
            <consortium name="Ensembl"/>
        </authorList>
    </citation>
    <scope>IDENTIFICATION</scope>
</reference>
<dbReference type="Ensembl" id="ENSCCRT00000127369.1">
    <property type="protein sequence ID" value="ENSCCRP00000118265.1"/>
    <property type="gene ID" value="ENSCCRG00000030548.2"/>
</dbReference>
<evidence type="ECO:0000256" key="2">
    <source>
        <dbReference type="ARBA" id="ARBA00022763"/>
    </source>
</evidence>
<feature type="domain" description="Cation channel sperm-associated targeting subunit tau C2" evidence="10">
    <location>
        <begin position="40"/>
        <end position="184"/>
    </location>
</feature>
<dbReference type="PANTHER" id="PTHR32235">
    <property type="entry name" value="NON-HOMOLOGOUS END-JOINING FACTOR 1"/>
    <property type="match status" value="1"/>
</dbReference>
<protein>
    <recommendedName>
        <fullName evidence="7">Non-homologous end-joining factor 1</fullName>
    </recommendedName>
</protein>
<evidence type="ECO:0000313" key="12">
    <source>
        <dbReference type="Ensembl" id="ENSCCRP00000118265.1"/>
    </source>
</evidence>
<feature type="compositionally biased region" description="Basic residues" evidence="8">
    <location>
        <begin position="566"/>
        <end position="578"/>
    </location>
</feature>
<dbReference type="GeneTree" id="ENSGT00390000009940"/>
<evidence type="ECO:0000256" key="8">
    <source>
        <dbReference type="SAM" id="MobiDB-lite"/>
    </source>
</evidence>
<dbReference type="Gene3D" id="2.170.210.10">
    <property type="entry name" value="DNA double-strand break repair and VJ recombination XRCC4, N-terminal"/>
    <property type="match status" value="1"/>
</dbReference>
<evidence type="ECO:0000256" key="7">
    <source>
        <dbReference type="ARBA" id="ARBA00044529"/>
    </source>
</evidence>
<dbReference type="GO" id="GO:0032807">
    <property type="term" value="C:DNA ligase IV complex"/>
    <property type="evidence" value="ECO:0007669"/>
    <property type="project" value="TreeGrafter"/>
</dbReference>
<dbReference type="InterPro" id="IPR015381">
    <property type="entry name" value="XLF-like_N"/>
</dbReference>
<dbReference type="InterPro" id="IPR048363">
    <property type="entry name" value="CTSRT_C2"/>
</dbReference>
<proteinExistence type="inferred from homology"/>
<dbReference type="Pfam" id="PF09302">
    <property type="entry name" value="XLF"/>
    <property type="match status" value="1"/>
</dbReference>
<dbReference type="GO" id="GO:0006303">
    <property type="term" value="P:double-strand break repair via nonhomologous end joining"/>
    <property type="evidence" value="ECO:0007669"/>
    <property type="project" value="TreeGrafter"/>
</dbReference>